<keyword evidence="2" id="KW-1277">Toxin-antitoxin system</keyword>
<evidence type="ECO:0000313" key="3">
    <source>
        <dbReference type="EMBL" id="APH72781.1"/>
    </source>
</evidence>
<dbReference type="GO" id="GO:0006355">
    <property type="term" value="P:regulation of DNA-templated transcription"/>
    <property type="evidence" value="ECO:0007669"/>
    <property type="project" value="InterPro"/>
</dbReference>
<dbReference type="Pfam" id="PF03693">
    <property type="entry name" value="ParD_antitoxin"/>
    <property type="match status" value="1"/>
</dbReference>
<dbReference type="InterPro" id="IPR022789">
    <property type="entry name" value="ParD"/>
</dbReference>
<sequence length="88" mass="9877">MGPAQQRSITISSELADEVDEAVASGEYPSASEVVVDALRQWKERRDNFGYSLEELKRLVQEGIDSGPAEEGAPFMERLRRKYAAMEK</sequence>
<dbReference type="RefSeq" id="WP_072606101.1">
    <property type="nucleotide sequence ID" value="NZ_CP018171.1"/>
</dbReference>
<dbReference type="NCBIfam" id="TIGR02606">
    <property type="entry name" value="antidote_CC2985"/>
    <property type="match status" value="1"/>
</dbReference>
<dbReference type="SUPFAM" id="SSF47598">
    <property type="entry name" value="Ribbon-helix-helix"/>
    <property type="match status" value="1"/>
</dbReference>
<evidence type="ECO:0000256" key="1">
    <source>
        <dbReference type="ARBA" id="ARBA00008580"/>
    </source>
</evidence>
<name>A0A1L3STU3_9HYPH</name>
<dbReference type="AlphaFoldDB" id="A0A1L3STU3"/>
<gene>
    <name evidence="3" type="ORF">BSQ44_16470</name>
</gene>
<dbReference type="InterPro" id="IPR038296">
    <property type="entry name" value="ParD_sf"/>
</dbReference>
<keyword evidence="4" id="KW-1185">Reference proteome</keyword>
<dbReference type="KEGG" id="meso:BSQ44_16470"/>
<dbReference type="PANTHER" id="PTHR36582">
    <property type="entry name" value="ANTITOXIN PARD"/>
    <property type="match status" value="1"/>
</dbReference>
<dbReference type="Gene3D" id="6.10.10.120">
    <property type="entry name" value="Antitoxin ParD1-like"/>
    <property type="match status" value="1"/>
</dbReference>
<proteinExistence type="inferred from homology"/>
<evidence type="ECO:0000313" key="4">
    <source>
        <dbReference type="Proteomes" id="UP000182840"/>
    </source>
</evidence>
<protein>
    <submittedName>
        <fullName evidence="3">Addiction module antitoxin</fullName>
    </submittedName>
</protein>
<dbReference type="EMBL" id="CP018171">
    <property type="protein sequence ID" value="APH72781.1"/>
    <property type="molecule type" value="Genomic_DNA"/>
</dbReference>
<accession>A0A1L3STU3</accession>
<organism evidence="3 4">
    <name type="scientific">Aquibium oceanicum</name>
    <dbReference type="NCBI Taxonomy" id="1670800"/>
    <lineage>
        <taxon>Bacteria</taxon>
        <taxon>Pseudomonadati</taxon>
        <taxon>Pseudomonadota</taxon>
        <taxon>Alphaproteobacteria</taxon>
        <taxon>Hyphomicrobiales</taxon>
        <taxon>Phyllobacteriaceae</taxon>
        <taxon>Aquibium</taxon>
    </lineage>
</organism>
<reference evidence="4" key="1">
    <citation type="submission" date="2016-11" db="EMBL/GenBank/DDBJ databases">
        <title>Mesorhizobium oceanicum sp. nov., isolated from deep seawater in South China Sea.</title>
        <authorList>
            <person name="Fu G.-Y."/>
        </authorList>
    </citation>
    <scope>NUCLEOTIDE SEQUENCE [LARGE SCALE GENOMIC DNA]</scope>
    <source>
        <strain evidence="4">B7</strain>
    </source>
</reference>
<dbReference type="CDD" id="cd22231">
    <property type="entry name" value="RHH_NikR_HicB-like"/>
    <property type="match status" value="1"/>
</dbReference>
<evidence type="ECO:0000256" key="2">
    <source>
        <dbReference type="ARBA" id="ARBA00022649"/>
    </source>
</evidence>
<dbReference type="Proteomes" id="UP000182840">
    <property type="component" value="Chromosome"/>
</dbReference>
<dbReference type="STRING" id="1670800.BSQ44_16470"/>
<dbReference type="PANTHER" id="PTHR36582:SF2">
    <property type="entry name" value="ANTITOXIN PARD"/>
    <property type="match status" value="1"/>
</dbReference>
<comment type="similarity">
    <text evidence="1">Belongs to the ParD antitoxin family.</text>
</comment>
<dbReference type="InterPro" id="IPR010985">
    <property type="entry name" value="Ribbon_hlx_hlx"/>
</dbReference>
<dbReference type="OrthoDB" id="291307at2"/>